<accession>A0ABV7KXU8</accession>
<gene>
    <name evidence="5 7" type="primary">htpG</name>
    <name evidence="7" type="ORF">ACFOGJ_07880</name>
</gene>
<comment type="caution">
    <text evidence="5">Lacks conserved residue(s) required for the propagation of feature annotation.</text>
</comment>
<comment type="similarity">
    <text evidence="1 5">Belongs to the heat shock protein 90 family.</text>
</comment>
<comment type="subcellular location">
    <subcellularLocation>
        <location evidence="5">Cytoplasm</location>
    </subcellularLocation>
</comment>
<evidence type="ECO:0000256" key="3">
    <source>
        <dbReference type="ARBA" id="ARBA00022840"/>
    </source>
</evidence>
<dbReference type="Pfam" id="PF00183">
    <property type="entry name" value="HSP90"/>
    <property type="match status" value="1"/>
</dbReference>
<feature type="region of interest" description="A; substrate-binding" evidence="5">
    <location>
        <begin position="1"/>
        <end position="344"/>
    </location>
</feature>
<keyword evidence="8" id="KW-1185">Reference proteome</keyword>
<feature type="region of interest" description="C" evidence="5">
    <location>
        <begin position="566"/>
        <end position="644"/>
    </location>
</feature>
<dbReference type="Proteomes" id="UP001595528">
    <property type="component" value="Unassembled WGS sequence"/>
</dbReference>
<dbReference type="HAMAP" id="MF_00505">
    <property type="entry name" value="HSP90"/>
    <property type="match status" value="1"/>
</dbReference>
<dbReference type="InterPro" id="IPR037196">
    <property type="entry name" value="HSP90_C"/>
</dbReference>
<comment type="subunit">
    <text evidence="5">Homodimer.</text>
</comment>
<dbReference type="InterPro" id="IPR019805">
    <property type="entry name" value="Heat_shock_protein_90_CS"/>
</dbReference>
<evidence type="ECO:0000256" key="1">
    <source>
        <dbReference type="ARBA" id="ARBA00008239"/>
    </source>
</evidence>
<evidence type="ECO:0000259" key="6">
    <source>
        <dbReference type="SMART" id="SM00387"/>
    </source>
</evidence>
<evidence type="ECO:0000256" key="5">
    <source>
        <dbReference type="HAMAP-Rule" id="MF_00505"/>
    </source>
</evidence>
<dbReference type="SMART" id="SM00387">
    <property type="entry name" value="HATPase_c"/>
    <property type="match status" value="1"/>
</dbReference>
<name>A0ABV7KXU8_9PROT</name>
<dbReference type="PROSITE" id="PS00298">
    <property type="entry name" value="HSP90"/>
    <property type="match status" value="1"/>
</dbReference>
<dbReference type="InterPro" id="IPR036890">
    <property type="entry name" value="HATPase_C_sf"/>
</dbReference>
<dbReference type="Gene3D" id="3.30.230.80">
    <property type="match status" value="1"/>
</dbReference>
<dbReference type="Pfam" id="PF13589">
    <property type="entry name" value="HATPase_c_3"/>
    <property type="match status" value="1"/>
</dbReference>
<dbReference type="Gene3D" id="3.40.50.11260">
    <property type="match status" value="1"/>
</dbReference>
<keyword evidence="5" id="KW-0346">Stress response</keyword>
<sequence>MTDQTMQFQAEVAKLLHIVTHSLYSDKEIFLRELISNASDACDKLRYAALTAPELLTEDTELKVRIAPDPKAGTLTIADNGIGMNRDELVENLGTIARSGTEAFSRQLEEAAKEAGKEEGGKKGAEAGRLIGQFGVGFYSAFMVADKVTVTSRKAGEAQAWRWESDGTGSYTIGEADEGQRGTTITLHLAKAQKEFLEPARLRTVIKTYSDHISLPVMLIDPEKAADAEDREEQVNAAGALWARPKSEVSEEQYREFYHHVGRAFDDPWLTLHAHVEGKLDYTLLLFVPSRRPFDLFDPDRRHGVKLFVRRVFITDDCEGLVPPWLRFLRGVVDSSDLPLNVSREMLQNNPLVAKIRATLQKRVLRELERKAEKAPEDYATFWEAFGPVLKEGLYEDREAQESLLKLARFHSSERDGLVSLADYVAAMKEGQSAIYTISGESLEALRRSPQLEGFRAKGVEVLLLTDAVDDFWQNTVTEFDGKPFQSVTRGAADLGEIKGKAKDDGESDEAKPEKVEGAALGTLIAALKQNLGEAVKDVRETDRLTDSAVCLVAGDADLDMHLARMLKQHQRLDAAPARILEINPGHPLIRRLAERAGEPGGSDALADAAHLLLDQARILEGETLPDPTAFARRMTAVMTQGVG</sequence>
<keyword evidence="2 5" id="KW-0547">Nucleotide-binding</keyword>
<protein>
    <recommendedName>
        <fullName evidence="5">Chaperone protein HtpG</fullName>
    </recommendedName>
    <alternativeName>
        <fullName evidence="5">Heat shock protein HtpG</fullName>
    </alternativeName>
    <alternativeName>
        <fullName evidence="5">High temperature protein G</fullName>
    </alternativeName>
</protein>
<dbReference type="Gene3D" id="1.20.120.790">
    <property type="entry name" value="Heat shock protein 90, C-terminal domain"/>
    <property type="match status" value="1"/>
</dbReference>
<dbReference type="SUPFAM" id="SSF54211">
    <property type="entry name" value="Ribosomal protein S5 domain 2-like"/>
    <property type="match status" value="1"/>
</dbReference>
<proteinExistence type="inferred from homology"/>
<evidence type="ECO:0000313" key="8">
    <source>
        <dbReference type="Proteomes" id="UP001595528"/>
    </source>
</evidence>
<dbReference type="PIRSF" id="PIRSF002583">
    <property type="entry name" value="Hsp90"/>
    <property type="match status" value="1"/>
</dbReference>
<keyword evidence="3 5" id="KW-0067">ATP-binding</keyword>
<reference evidence="8" key="1">
    <citation type="journal article" date="2019" name="Int. J. Syst. Evol. Microbiol.">
        <title>The Global Catalogue of Microorganisms (GCM) 10K type strain sequencing project: providing services to taxonomists for standard genome sequencing and annotation.</title>
        <authorList>
            <consortium name="The Broad Institute Genomics Platform"/>
            <consortium name="The Broad Institute Genome Sequencing Center for Infectious Disease"/>
            <person name="Wu L."/>
            <person name="Ma J."/>
        </authorList>
    </citation>
    <scope>NUCLEOTIDE SEQUENCE [LARGE SCALE GENOMIC DNA]</scope>
    <source>
        <strain evidence="8">KCTC 42964</strain>
    </source>
</reference>
<comment type="function">
    <text evidence="5">Molecular chaperone. Has ATPase activity.</text>
</comment>
<dbReference type="Gene3D" id="3.30.565.10">
    <property type="entry name" value="Histidine kinase-like ATPase, C-terminal domain"/>
    <property type="match status" value="1"/>
</dbReference>
<dbReference type="InterPro" id="IPR003594">
    <property type="entry name" value="HATPase_dom"/>
</dbReference>
<keyword evidence="5" id="KW-0963">Cytoplasm</keyword>
<dbReference type="PANTHER" id="PTHR11528">
    <property type="entry name" value="HEAT SHOCK PROTEIN 90 FAMILY MEMBER"/>
    <property type="match status" value="1"/>
</dbReference>
<comment type="caution">
    <text evidence="7">The sequence shown here is derived from an EMBL/GenBank/DDBJ whole genome shotgun (WGS) entry which is preliminary data.</text>
</comment>
<evidence type="ECO:0000256" key="4">
    <source>
        <dbReference type="ARBA" id="ARBA00023186"/>
    </source>
</evidence>
<dbReference type="InterPro" id="IPR020575">
    <property type="entry name" value="Hsp90_N"/>
</dbReference>
<dbReference type="CDD" id="cd16927">
    <property type="entry name" value="HATPase_Hsp90-like"/>
    <property type="match status" value="1"/>
</dbReference>
<keyword evidence="4 5" id="KW-0143">Chaperone</keyword>
<evidence type="ECO:0000256" key="2">
    <source>
        <dbReference type="ARBA" id="ARBA00022741"/>
    </source>
</evidence>
<dbReference type="RefSeq" id="WP_379899305.1">
    <property type="nucleotide sequence ID" value="NZ_JBHRTR010000020.1"/>
</dbReference>
<organism evidence="7 8">
    <name type="scientific">Marinibaculum pumilum</name>
    <dbReference type="NCBI Taxonomy" id="1766165"/>
    <lineage>
        <taxon>Bacteria</taxon>
        <taxon>Pseudomonadati</taxon>
        <taxon>Pseudomonadota</taxon>
        <taxon>Alphaproteobacteria</taxon>
        <taxon>Rhodospirillales</taxon>
        <taxon>Rhodospirillaceae</taxon>
        <taxon>Marinibaculum</taxon>
    </lineage>
</organism>
<feature type="domain" description="Histidine kinase/HSP90-like ATPase" evidence="6">
    <location>
        <begin position="26"/>
        <end position="193"/>
    </location>
</feature>
<dbReference type="NCBIfam" id="NF003555">
    <property type="entry name" value="PRK05218.1"/>
    <property type="match status" value="1"/>
</dbReference>
<dbReference type="InterPro" id="IPR001404">
    <property type="entry name" value="Hsp90_fam"/>
</dbReference>
<evidence type="ECO:0000313" key="7">
    <source>
        <dbReference type="EMBL" id="MFC3227142.1"/>
    </source>
</evidence>
<dbReference type="InterPro" id="IPR020568">
    <property type="entry name" value="Ribosomal_Su5_D2-typ_SF"/>
</dbReference>
<dbReference type="EMBL" id="JBHRTR010000020">
    <property type="protein sequence ID" value="MFC3227142.1"/>
    <property type="molecule type" value="Genomic_DNA"/>
</dbReference>
<dbReference type="PRINTS" id="PR00775">
    <property type="entry name" value="HEATSHOCK90"/>
</dbReference>
<dbReference type="SUPFAM" id="SSF55874">
    <property type="entry name" value="ATPase domain of HSP90 chaperone/DNA topoisomerase II/histidine kinase"/>
    <property type="match status" value="1"/>
</dbReference>
<dbReference type="SUPFAM" id="SSF110942">
    <property type="entry name" value="HSP90 C-terminal domain"/>
    <property type="match status" value="1"/>
</dbReference>